<dbReference type="InterPro" id="IPR000591">
    <property type="entry name" value="DEP_dom"/>
</dbReference>
<keyword evidence="4" id="KW-1185">Reference proteome</keyword>
<dbReference type="InterPro" id="IPR036249">
    <property type="entry name" value="Thioredoxin-like_sf"/>
</dbReference>
<evidence type="ECO:0000313" key="3">
    <source>
        <dbReference type="EMBL" id="KAF0314525.1"/>
    </source>
</evidence>
<dbReference type="EMBL" id="VIIS01000015">
    <property type="protein sequence ID" value="KAF0314525.1"/>
    <property type="molecule type" value="Genomic_DNA"/>
</dbReference>
<dbReference type="Pfam" id="PF04784">
    <property type="entry name" value="DUF547"/>
    <property type="match status" value="1"/>
</dbReference>
<dbReference type="PANTHER" id="PTHR34386:SF1">
    <property type="entry name" value="GLUTAREDOXIN-LIKE PROTEIN NRDH"/>
    <property type="match status" value="1"/>
</dbReference>
<evidence type="ECO:0000313" key="4">
    <source>
        <dbReference type="Proteomes" id="UP000440578"/>
    </source>
</evidence>
<dbReference type="Gene3D" id="1.10.10.10">
    <property type="entry name" value="Winged helix-like DNA-binding domain superfamily/Winged helix DNA-binding domain"/>
    <property type="match status" value="1"/>
</dbReference>
<dbReference type="InterPro" id="IPR051548">
    <property type="entry name" value="Grx-like_ET"/>
</dbReference>
<evidence type="ECO:0000259" key="2">
    <source>
        <dbReference type="PROSITE" id="PS50186"/>
    </source>
</evidence>
<dbReference type="Proteomes" id="UP000440578">
    <property type="component" value="Unassembled WGS sequence"/>
</dbReference>
<dbReference type="CDD" id="cd04371">
    <property type="entry name" value="DEP"/>
    <property type="match status" value="1"/>
</dbReference>
<dbReference type="InterPro" id="IPR002109">
    <property type="entry name" value="Glutaredoxin"/>
</dbReference>
<dbReference type="InterPro" id="IPR036388">
    <property type="entry name" value="WH-like_DNA-bd_sf"/>
</dbReference>
<protein>
    <recommendedName>
        <fullName evidence="2">DEP domain-containing protein</fullName>
    </recommendedName>
</protein>
<proteinExistence type="predicted"/>
<dbReference type="AlphaFoldDB" id="A0A6A4X5L8"/>
<dbReference type="SUPFAM" id="SSF46785">
    <property type="entry name" value="Winged helix' DNA-binding domain"/>
    <property type="match status" value="1"/>
</dbReference>
<dbReference type="PANTHER" id="PTHR34386">
    <property type="entry name" value="GLUTAREDOXIN"/>
    <property type="match status" value="1"/>
</dbReference>
<dbReference type="InterPro" id="IPR006869">
    <property type="entry name" value="DUF547"/>
</dbReference>
<gene>
    <name evidence="3" type="ORF">FJT64_001528</name>
</gene>
<dbReference type="InterPro" id="IPR011767">
    <property type="entry name" value="GLR_AS"/>
</dbReference>
<dbReference type="PROSITE" id="PS00195">
    <property type="entry name" value="GLUTAREDOXIN_1"/>
    <property type="match status" value="1"/>
</dbReference>
<evidence type="ECO:0000256" key="1">
    <source>
        <dbReference type="ARBA" id="ARBA00002549"/>
    </source>
</evidence>
<feature type="domain" description="DEP" evidence="2">
    <location>
        <begin position="95"/>
        <end position="172"/>
    </location>
</feature>
<dbReference type="Pfam" id="PF00610">
    <property type="entry name" value="DEP"/>
    <property type="match status" value="1"/>
</dbReference>
<dbReference type="GO" id="GO:0045454">
    <property type="term" value="P:cell redox homeostasis"/>
    <property type="evidence" value="ECO:0007669"/>
    <property type="project" value="TreeGrafter"/>
</dbReference>
<accession>A0A6A4X5L8</accession>
<dbReference type="InterPro" id="IPR036390">
    <property type="entry name" value="WH_DNA-bd_sf"/>
</dbReference>
<dbReference type="GO" id="GO:0035556">
    <property type="term" value="P:intracellular signal transduction"/>
    <property type="evidence" value="ECO:0007669"/>
    <property type="project" value="InterPro"/>
</dbReference>
<dbReference type="SUPFAM" id="SSF52833">
    <property type="entry name" value="Thioredoxin-like"/>
    <property type="match status" value="1"/>
</dbReference>
<dbReference type="Gene3D" id="3.40.30.10">
    <property type="entry name" value="Glutaredoxin"/>
    <property type="match status" value="1"/>
</dbReference>
<dbReference type="OrthoDB" id="418495at2759"/>
<dbReference type="SMART" id="SM00049">
    <property type="entry name" value="DEP"/>
    <property type="match status" value="1"/>
</dbReference>
<dbReference type="Pfam" id="PF00462">
    <property type="entry name" value="Glutaredoxin"/>
    <property type="match status" value="1"/>
</dbReference>
<dbReference type="PROSITE" id="PS50186">
    <property type="entry name" value="DEP"/>
    <property type="match status" value="1"/>
</dbReference>
<reference evidence="3 4" key="1">
    <citation type="submission" date="2019-07" db="EMBL/GenBank/DDBJ databases">
        <title>Draft genome assembly of a fouling barnacle, Amphibalanus amphitrite (Darwin, 1854): The first reference genome for Thecostraca.</title>
        <authorList>
            <person name="Kim W."/>
        </authorList>
    </citation>
    <scope>NUCLEOTIDE SEQUENCE [LARGE SCALE GENOMIC DNA]</scope>
    <source>
        <strain evidence="3">SNU_AA5</strain>
        <tissue evidence="3">Soma without cirri and trophi</tissue>
    </source>
</reference>
<comment type="function">
    <text evidence="1">Has a glutathione-disulfide oxidoreductase activity in the presence of NADPH and glutathione reductase. Reduces low molecular weight disulfides and proteins.</text>
</comment>
<comment type="caution">
    <text evidence="3">The sequence shown here is derived from an EMBL/GenBank/DDBJ whole genome shotgun (WGS) entry which is preliminary data.</text>
</comment>
<organism evidence="3 4">
    <name type="scientific">Amphibalanus amphitrite</name>
    <name type="common">Striped barnacle</name>
    <name type="synonym">Balanus amphitrite</name>
    <dbReference type="NCBI Taxonomy" id="1232801"/>
    <lineage>
        <taxon>Eukaryota</taxon>
        <taxon>Metazoa</taxon>
        <taxon>Ecdysozoa</taxon>
        <taxon>Arthropoda</taxon>
        <taxon>Crustacea</taxon>
        <taxon>Multicrustacea</taxon>
        <taxon>Cirripedia</taxon>
        <taxon>Thoracica</taxon>
        <taxon>Thoracicalcarea</taxon>
        <taxon>Balanomorpha</taxon>
        <taxon>Balanoidea</taxon>
        <taxon>Balanidae</taxon>
        <taxon>Amphibalaninae</taxon>
        <taxon>Amphibalanus</taxon>
    </lineage>
</organism>
<name>A0A6A4X5L8_AMPAM</name>
<dbReference type="GO" id="GO:0009055">
    <property type="term" value="F:electron transfer activity"/>
    <property type="evidence" value="ECO:0007669"/>
    <property type="project" value="TreeGrafter"/>
</dbReference>
<sequence length="436" mass="48409">MMIKGTVVVYSIPACPHCRTAKATLTQRGLQYVDDASQWEQLVTLLEQTELNPSDAGAPRIPKPEEAVTTSAPAAVLPVECEKDELSRLAIDLHDRSNLIMDHRVGLFTKIRDSFSGEAFVNWMIKEKESDEANALDMGQQLMDKHFIQNVSGGADSTKFEGSAKAFYRMTEDDNQGALNSGETAGCPPLPAGELAENLRKLMLTMYAENISPDGKTTGVTTCGWRVSCSEVDIFGLNREEKLAFFINVYNALVVHGNIATGHPTNVWQRWKFFNNTAYVLGGSPFTLQDIENGVLRANKKGVGALSPQFSKVDPRRRLSLERAEPRIHFALNCGAKSCPPIKTFSAQNIESELDLASASYLETDDGIRLEPAKGVVHLSTLLKWYRSDFGEDDKEVLAWVLRHLTGEKAEQLKQMLDSGNFKINYIPYDWTNNAK</sequence>